<dbReference type="Gene3D" id="2.130.10.10">
    <property type="entry name" value="YVTN repeat-like/Quinoprotein amine dehydrogenase"/>
    <property type="match status" value="1"/>
</dbReference>
<accession>A0A0N5A2I9</accession>
<dbReference type="PROSITE" id="PS50197">
    <property type="entry name" value="BEACH"/>
    <property type="match status" value="1"/>
</dbReference>
<dbReference type="PROSITE" id="PS50082">
    <property type="entry name" value="WD_REPEATS_2"/>
    <property type="match status" value="1"/>
</dbReference>
<evidence type="ECO:0000259" key="2">
    <source>
        <dbReference type="PROSITE" id="PS50197"/>
    </source>
</evidence>
<dbReference type="Pfam" id="PF00400">
    <property type="entry name" value="WD40"/>
    <property type="match status" value="2"/>
</dbReference>
<dbReference type="SUPFAM" id="SSF81837">
    <property type="entry name" value="BEACH domain"/>
    <property type="match status" value="1"/>
</dbReference>
<name>A0A0N5A2I9_PARTI</name>
<dbReference type="PANTHER" id="PTHR46866">
    <property type="entry name" value="GH12955P"/>
    <property type="match status" value="1"/>
</dbReference>
<keyword evidence="3" id="KW-1185">Reference proteome</keyword>
<dbReference type="Proteomes" id="UP000038045">
    <property type="component" value="Unplaced"/>
</dbReference>
<dbReference type="PROSITE" id="PS50294">
    <property type="entry name" value="WD_REPEATS_REGION"/>
    <property type="match status" value="1"/>
</dbReference>
<feature type="domain" description="BEACH" evidence="2">
    <location>
        <begin position="122"/>
        <end position="381"/>
    </location>
</feature>
<dbReference type="InterPro" id="IPR001680">
    <property type="entry name" value="WD40_rpt"/>
</dbReference>
<sequence>MDKTTTFLVAVKAKCLGEGSHSLEISGNNYNVKIRVLPISFDQHENVKKMLSDYTNHLKNNIAKEGICENKIIELKKNPLFKETIIFNPIYEVAKRLSISWCIGEDSINFDKYTYNSSLFDNYIKVPYSLDQFTELWKSRKINNFDYIMKLNEFAGRNIDDLNYYPIMPWVTDFTVENGGWRCLSKTKYRIVKGDDQLKEQYNRLPSHHIPELLSDICVMSYRARVESKNELCKIVRRNWEPNEYPRSMEKMYLWSPDECIPEFYTDPSIFHSIHKDMNDLELPYWVKNSEEFIKWHRSMLESDEVSDHLNEWIDLTFGYLLTGKNAIESLNVHLSLVKKDNDNSLRTYGVVQLFNKPHPKRIKEIRTGEIKEFLPLYNDYLPNDESLTVYKEGETFNLRKILKDIYSSKDYVPSYVENSLTSVAICIIELCLSEHCRDLIEETPFEGRLKRARYLFKDCYYKLPRNLTSVLKKFLFDNIPINITSNPIEVQNPLINHFNLSESVYVAHQLLIKYHETFYKWKIATIRNEEDKIKELIKLETDILWELIGIDGFDSLWVDLFISLISIHKHSLSVCFLLFSRITTVDKRYHSKLINAVKKLFDDFDLQNDSNIIKLLDRRFLLQLCIRFGTRIFTKMFLKSIIKKIMYSNDNNVIIVAKESSIWLGKRFGPIISVSVLIPELLRLFEHCYNKVEDIAEVNLDITANGDENVSNITDVLIEITIMYGPSIIINCFLPYFKQTFLQASTQRLVQSIESLIISSNHFLLIICNCLFDNQLMDNLQIILDDILLPAVKILSSSTITFSSINSRKLYASKLLKWLHLLACRIGSENVQRFMQHIIQRLFCNFALIYSITDNDTIIIDKNNSTPQLLSIFDAKFAKLCLHIFSQICGNRFIQYSLPDSRLIIKLAGGKPSLLSTSFSSSSFSSSPGNILESQLNNVEINNDSQILLPTTFNSSYNGNLYERMSSESYSQLTGNYIKSIEKIMEPNFSSTLTFNQIPLSTFNGHQGGIKKICTMDNENSFITASADKTIKLWSIKSSEEVSQCQWTYKNHNKPLYDAAIIANGGLISSTDGILNIWDPFKGVTLNTIDWIKLSSSKQQVPVTNISKLSNYTISASSTGDTMIKLYDIRLGNFIYHISPMSITNTGSQFNIKAMAISPCENKIIVNLYNGSIILCDIRTGKILSLSMQSHSDCYAIQWLSNDTFCCLFSDHHTSIWTITPRLKLLNKLQEVAITIIPENSYVSKQFMSIYNLNKIKIYNDYENYNHELKIKSDIGVICCGERLFMNKLWLFGTSNGIVKLFM</sequence>
<dbReference type="SMART" id="SM00320">
    <property type="entry name" value="WD40"/>
    <property type="match status" value="5"/>
</dbReference>
<dbReference type="SMART" id="SM01026">
    <property type="entry name" value="Beach"/>
    <property type="match status" value="1"/>
</dbReference>
<dbReference type="Pfam" id="PF02138">
    <property type="entry name" value="Beach"/>
    <property type="match status" value="1"/>
</dbReference>
<dbReference type="InterPro" id="IPR036372">
    <property type="entry name" value="BEACH_dom_sf"/>
</dbReference>
<evidence type="ECO:0000256" key="1">
    <source>
        <dbReference type="PROSITE-ProRule" id="PRU00221"/>
    </source>
</evidence>
<dbReference type="InterPro" id="IPR015943">
    <property type="entry name" value="WD40/YVTN_repeat-like_dom_sf"/>
</dbReference>
<dbReference type="STRING" id="131310.A0A0N5A2I9"/>
<protein>
    <submittedName>
        <fullName evidence="4">BEACH domain-containing protein</fullName>
    </submittedName>
</protein>
<dbReference type="SUPFAM" id="SSF50978">
    <property type="entry name" value="WD40 repeat-like"/>
    <property type="match status" value="1"/>
</dbReference>
<organism evidence="3 4">
    <name type="scientific">Parastrongyloides trichosuri</name>
    <name type="common">Possum-specific nematode worm</name>
    <dbReference type="NCBI Taxonomy" id="131310"/>
    <lineage>
        <taxon>Eukaryota</taxon>
        <taxon>Metazoa</taxon>
        <taxon>Ecdysozoa</taxon>
        <taxon>Nematoda</taxon>
        <taxon>Chromadorea</taxon>
        <taxon>Rhabditida</taxon>
        <taxon>Tylenchina</taxon>
        <taxon>Panagrolaimomorpha</taxon>
        <taxon>Strongyloidoidea</taxon>
        <taxon>Strongyloididae</taxon>
        <taxon>Parastrongyloides</taxon>
    </lineage>
</organism>
<evidence type="ECO:0000313" key="4">
    <source>
        <dbReference type="WBParaSite" id="PTRK_0001585200.1"/>
    </source>
</evidence>
<dbReference type="InterPro" id="IPR000409">
    <property type="entry name" value="BEACH_dom"/>
</dbReference>
<keyword evidence="1" id="KW-0853">WD repeat</keyword>
<feature type="repeat" description="WD" evidence="1">
    <location>
        <begin position="1004"/>
        <end position="1045"/>
    </location>
</feature>
<dbReference type="InterPro" id="IPR036322">
    <property type="entry name" value="WD40_repeat_dom_sf"/>
</dbReference>
<dbReference type="WBParaSite" id="PTRK_0001585200.1">
    <property type="protein sequence ID" value="PTRK_0001585200.1"/>
    <property type="gene ID" value="PTRK_0001585200"/>
</dbReference>
<proteinExistence type="predicted"/>
<dbReference type="CDD" id="cd06071">
    <property type="entry name" value="Beach"/>
    <property type="match status" value="1"/>
</dbReference>
<dbReference type="Gene3D" id="1.10.1540.10">
    <property type="entry name" value="BEACH domain"/>
    <property type="match status" value="1"/>
</dbReference>
<reference evidence="4" key="1">
    <citation type="submission" date="2017-02" db="UniProtKB">
        <authorList>
            <consortium name="WormBaseParasite"/>
        </authorList>
    </citation>
    <scope>IDENTIFICATION</scope>
</reference>
<dbReference type="PANTHER" id="PTHR46866:SF1">
    <property type="entry name" value="GH12955P"/>
    <property type="match status" value="1"/>
</dbReference>
<evidence type="ECO:0000313" key="3">
    <source>
        <dbReference type="Proteomes" id="UP000038045"/>
    </source>
</evidence>